<reference evidence="2 3" key="1">
    <citation type="journal article" date="2015" name="Nature">
        <title>rRNA introns, odd ribosomes, and small enigmatic genomes across a large radiation of phyla.</title>
        <authorList>
            <person name="Brown C.T."/>
            <person name="Hug L.A."/>
            <person name="Thomas B.C."/>
            <person name="Sharon I."/>
            <person name="Castelle C.J."/>
            <person name="Singh A."/>
            <person name="Wilkins M.J."/>
            <person name="Williams K.H."/>
            <person name="Banfield J.F."/>
        </authorList>
    </citation>
    <scope>NUCLEOTIDE SEQUENCE [LARGE SCALE GENOMIC DNA]</scope>
</reference>
<evidence type="ECO:0000313" key="3">
    <source>
        <dbReference type="Proteomes" id="UP000033930"/>
    </source>
</evidence>
<keyword evidence="1" id="KW-1133">Transmembrane helix</keyword>
<evidence type="ECO:0000313" key="2">
    <source>
        <dbReference type="EMBL" id="KKR97504.1"/>
    </source>
</evidence>
<sequence>MSMMLFMGIVLTVVPSALILGFALAIFFSFVRDDPTAKGIVNFALIILGMGLVLIATHVVGTYFI</sequence>
<organism evidence="2 3">
    <name type="scientific">Candidatus Uhrbacteria bacterium GW2011_GWC1_41_20</name>
    <dbReference type="NCBI Taxonomy" id="1618983"/>
    <lineage>
        <taxon>Bacteria</taxon>
        <taxon>Candidatus Uhriibacteriota</taxon>
    </lineage>
</organism>
<dbReference type="AlphaFoldDB" id="A0A0G0V963"/>
<dbReference type="Proteomes" id="UP000033930">
    <property type="component" value="Unassembled WGS sequence"/>
</dbReference>
<keyword evidence="1" id="KW-0812">Transmembrane</keyword>
<dbReference type="EMBL" id="LCAW01000029">
    <property type="protein sequence ID" value="KKR97504.1"/>
    <property type="molecule type" value="Genomic_DNA"/>
</dbReference>
<comment type="caution">
    <text evidence="2">The sequence shown here is derived from an EMBL/GenBank/DDBJ whole genome shotgun (WGS) entry which is preliminary data.</text>
</comment>
<evidence type="ECO:0000256" key="1">
    <source>
        <dbReference type="SAM" id="Phobius"/>
    </source>
</evidence>
<keyword evidence="1" id="KW-0472">Membrane</keyword>
<name>A0A0G0V963_9BACT</name>
<accession>A0A0G0V963</accession>
<feature type="transmembrane region" description="Helical" evidence="1">
    <location>
        <begin position="43"/>
        <end position="64"/>
    </location>
</feature>
<protein>
    <submittedName>
        <fullName evidence="2">Uncharacterized protein</fullName>
    </submittedName>
</protein>
<proteinExistence type="predicted"/>
<gene>
    <name evidence="2" type="ORF">UU50_C0029G0002</name>
</gene>
<feature type="transmembrane region" description="Helical" evidence="1">
    <location>
        <begin position="6"/>
        <end position="31"/>
    </location>
</feature>